<dbReference type="PANTHER" id="PTHR13113">
    <property type="entry name" value="ECSIT EVOLUTIONARILY CONSERVED SIGNALING INTERMEDIATE IN TOLL PATHWAYS"/>
    <property type="match status" value="1"/>
</dbReference>
<dbReference type="GO" id="GO:0045087">
    <property type="term" value="P:innate immune response"/>
    <property type="evidence" value="ECO:0007669"/>
    <property type="project" value="UniProtKB-KW"/>
</dbReference>
<evidence type="ECO:0000259" key="12">
    <source>
        <dbReference type="SMART" id="SM01284"/>
    </source>
</evidence>
<protein>
    <recommendedName>
        <fullName evidence="5">Evolutionarily conserved signaling intermediate in Toll pathway, mitochondrial</fullName>
    </recommendedName>
</protein>
<evidence type="ECO:0000256" key="7">
    <source>
        <dbReference type="ARBA" id="ARBA00022588"/>
    </source>
</evidence>
<dbReference type="SMART" id="SM01284">
    <property type="entry name" value="ECSIT_Cterm"/>
    <property type="match status" value="1"/>
</dbReference>
<dbReference type="GO" id="GO:0005739">
    <property type="term" value="C:mitochondrion"/>
    <property type="evidence" value="ECO:0007669"/>
    <property type="project" value="UniProtKB-SubCell"/>
</dbReference>
<evidence type="ECO:0000256" key="11">
    <source>
        <dbReference type="ARBA" id="ARBA00023242"/>
    </source>
</evidence>
<accession>A0A7T8GXY2</accession>
<keyword evidence="7" id="KW-0399">Innate immunity</keyword>
<feature type="non-terminal residue" evidence="13">
    <location>
        <position position="346"/>
    </location>
</feature>
<evidence type="ECO:0000256" key="1">
    <source>
        <dbReference type="ARBA" id="ARBA00004123"/>
    </source>
</evidence>
<evidence type="ECO:0000256" key="10">
    <source>
        <dbReference type="ARBA" id="ARBA00023128"/>
    </source>
</evidence>
<evidence type="ECO:0000256" key="3">
    <source>
        <dbReference type="ARBA" id="ARBA00004496"/>
    </source>
</evidence>
<dbReference type="OrthoDB" id="10064298at2759"/>
<dbReference type="PANTHER" id="PTHR13113:SF1">
    <property type="entry name" value="EVOLUTIONARILY CONSERVED SIGNALING INTERMEDIATE IN TOLL PATHWAY, MITOCHONDRIAL"/>
    <property type="match status" value="1"/>
</dbReference>
<dbReference type="InterPro" id="IPR010418">
    <property type="entry name" value="ECSIT"/>
</dbReference>
<comment type="similarity">
    <text evidence="4">Belongs to the ECSIT family.</text>
</comment>
<name>A0A7T8GXY2_CALRO</name>
<dbReference type="InterPro" id="IPR046448">
    <property type="entry name" value="ECSIT_N"/>
</dbReference>
<evidence type="ECO:0000256" key="8">
    <source>
        <dbReference type="ARBA" id="ARBA00022859"/>
    </source>
</evidence>
<dbReference type="GO" id="GO:0005634">
    <property type="term" value="C:nucleus"/>
    <property type="evidence" value="ECO:0007669"/>
    <property type="project" value="UniProtKB-SubCell"/>
</dbReference>
<dbReference type="Pfam" id="PF06239">
    <property type="entry name" value="ECSIT_N"/>
    <property type="match status" value="1"/>
</dbReference>
<dbReference type="Proteomes" id="UP000595437">
    <property type="component" value="Chromosome 9"/>
</dbReference>
<keyword evidence="10" id="KW-0496">Mitochondrion</keyword>
<dbReference type="EMBL" id="CP045898">
    <property type="protein sequence ID" value="QQP39890.1"/>
    <property type="molecule type" value="Genomic_DNA"/>
</dbReference>
<evidence type="ECO:0000256" key="5">
    <source>
        <dbReference type="ARBA" id="ARBA00019998"/>
    </source>
</evidence>
<keyword evidence="14" id="KW-1185">Reference proteome</keyword>
<gene>
    <name evidence="13" type="ORF">FKW44_013745</name>
</gene>
<evidence type="ECO:0000256" key="2">
    <source>
        <dbReference type="ARBA" id="ARBA00004173"/>
    </source>
</evidence>
<evidence type="ECO:0000313" key="14">
    <source>
        <dbReference type="Proteomes" id="UP000595437"/>
    </source>
</evidence>
<keyword evidence="6" id="KW-0963">Cytoplasm</keyword>
<comment type="subcellular location">
    <subcellularLocation>
        <location evidence="3">Cytoplasm</location>
    </subcellularLocation>
    <subcellularLocation>
        <location evidence="2">Mitochondrion</location>
    </subcellularLocation>
    <subcellularLocation>
        <location evidence="1">Nucleus</location>
    </subcellularLocation>
</comment>
<keyword evidence="9" id="KW-0809">Transit peptide</keyword>
<proteinExistence type="inferred from homology"/>
<sequence length="346" mass="39859">VLMRCVLAAHFGEGVHPHKKMKSKQRRRQIRSRLPLKRPFRTRWTSIIDGIPRSGGVIEFIETALTHMDNYGVHRDLEVYKSLIDIMPKGRYVPDNLIQAAFHHYAKHQDCIVKVLDQMERNSVIPDEEVGEMITNIFSIYSSPMKKYSRMAYWMPKFKNASPWPLPFDLPRDNVELAKLAIERITSVDRFTKISVYEAEEIPEDVQVQQRLLSHLPKDKALFVEGGFRVWLHKTMVTYFILRGEPSQRILPQGDPDDVESDFKLWMHGERDSTSLTRPLSVHEQEDGTILAVCATGTSSKDSLLSWIRFLQRENPEIENIPILFTLTSPLGPVIPLDSEAKGIKT</sequence>
<evidence type="ECO:0000256" key="9">
    <source>
        <dbReference type="ARBA" id="ARBA00022946"/>
    </source>
</evidence>
<keyword evidence="8" id="KW-0391">Immunity</keyword>
<keyword evidence="11" id="KW-0539">Nucleus</keyword>
<dbReference type="Pfam" id="PF14784">
    <property type="entry name" value="ECSIT_C"/>
    <property type="match status" value="1"/>
</dbReference>
<evidence type="ECO:0000256" key="4">
    <source>
        <dbReference type="ARBA" id="ARBA00007674"/>
    </source>
</evidence>
<dbReference type="InterPro" id="IPR029342">
    <property type="entry name" value="ECIST_C"/>
</dbReference>
<feature type="domain" description="ECSIT C-terminal" evidence="12">
    <location>
        <begin position="208"/>
        <end position="328"/>
    </location>
</feature>
<evidence type="ECO:0000313" key="13">
    <source>
        <dbReference type="EMBL" id="QQP39890.1"/>
    </source>
</evidence>
<reference evidence="14" key="1">
    <citation type="submission" date="2021-01" db="EMBL/GenBank/DDBJ databases">
        <title>Caligus Genome Assembly.</title>
        <authorList>
            <person name="Gallardo-Escarate C."/>
        </authorList>
    </citation>
    <scope>NUCLEOTIDE SEQUENCE [LARGE SCALE GENOMIC DNA]</scope>
</reference>
<evidence type="ECO:0000256" key="6">
    <source>
        <dbReference type="ARBA" id="ARBA00022490"/>
    </source>
</evidence>
<dbReference type="AlphaFoldDB" id="A0A7T8GXY2"/>
<organism evidence="13 14">
    <name type="scientific">Caligus rogercresseyi</name>
    <name type="common">Sea louse</name>
    <dbReference type="NCBI Taxonomy" id="217165"/>
    <lineage>
        <taxon>Eukaryota</taxon>
        <taxon>Metazoa</taxon>
        <taxon>Ecdysozoa</taxon>
        <taxon>Arthropoda</taxon>
        <taxon>Crustacea</taxon>
        <taxon>Multicrustacea</taxon>
        <taxon>Hexanauplia</taxon>
        <taxon>Copepoda</taxon>
        <taxon>Siphonostomatoida</taxon>
        <taxon>Caligidae</taxon>
        <taxon>Caligus</taxon>
    </lineage>
</organism>
<dbReference type="GO" id="GO:0007178">
    <property type="term" value="P:cell surface receptor protein serine/threonine kinase signaling pathway"/>
    <property type="evidence" value="ECO:0007669"/>
    <property type="project" value="TreeGrafter"/>
</dbReference>